<sequence>MTRYQYLSLTILLSLLLLTGISSAAESYDYLAYLQGGESIIVNDTDDMMIITVHNPDPYLNITNNMSTIQSPVDSLMNASLPMNAALIFSAPDTEITSIIRIENLSLSDDKESLTLQVRALDFYDGAVLAPYEQDSVNLHQLDNMTFNETRLYLEMMMIVPENSFPPKSACDKCQNKCYVNYQYNMDQCLAECDVFC</sequence>
<organism evidence="1 2">
    <name type="scientific">Methanospirillum purgamenti</name>
    <dbReference type="NCBI Taxonomy" id="2834276"/>
    <lineage>
        <taxon>Archaea</taxon>
        <taxon>Methanobacteriati</taxon>
        <taxon>Methanobacteriota</taxon>
        <taxon>Stenosarchaea group</taxon>
        <taxon>Methanomicrobia</taxon>
        <taxon>Methanomicrobiales</taxon>
        <taxon>Methanospirillaceae</taxon>
        <taxon>Methanospirillum</taxon>
    </lineage>
</organism>
<evidence type="ECO:0000313" key="1">
    <source>
        <dbReference type="EMBL" id="QVV90242.1"/>
    </source>
</evidence>
<gene>
    <name evidence="1" type="ORF">KHC33_07110</name>
</gene>
<dbReference type="Proteomes" id="UP000680656">
    <property type="component" value="Chromosome"/>
</dbReference>
<dbReference type="KEGG" id="mrtj:KHC33_07110"/>
<accession>A0A8E7B4C6</accession>
<protein>
    <submittedName>
        <fullName evidence="1">Uncharacterized protein</fullName>
    </submittedName>
</protein>
<name>A0A8E7B4C6_9EURY</name>
<keyword evidence="2" id="KW-1185">Reference proteome</keyword>
<proteinExistence type="predicted"/>
<evidence type="ECO:0000313" key="2">
    <source>
        <dbReference type="Proteomes" id="UP000680656"/>
    </source>
</evidence>
<dbReference type="AlphaFoldDB" id="A0A8E7B4C6"/>
<reference evidence="1 2" key="1">
    <citation type="submission" date="2021-05" db="EMBL/GenBank/DDBJ databases">
        <title>A novel Methanospirillum isolate from a pyrite-forming mixed culture.</title>
        <authorList>
            <person name="Bunk B."/>
            <person name="Sproer C."/>
            <person name="Spring S."/>
            <person name="Pester M."/>
        </authorList>
    </citation>
    <scope>NUCLEOTIDE SEQUENCE [LARGE SCALE GENOMIC DNA]</scope>
    <source>
        <strain evidence="1 2">J.3.6.1-F.2.7.3</strain>
    </source>
</reference>
<dbReference type="EMBL" id="CP075546">
    <property type="protein sequence ID" value="QVV90242.1"/>
    <property type="molecule type" value="Genomic_DNA"/>
</dbReference>
<dbReference type="RefSeq" id="WP_214421013.1">
    <property type="nucleotide sequence ID" value="NZ_CP075546.1"/>
</dbReference>
<dbReference type="GeneID" id="65096940"/>